<reference evidence="2" key="1">
    <citation type="submission" date="2020-03" db="EMBL/GenBank/DDBJ databases">
        <title>Draft Genome Sequence of Cylindrodendrum hubeiense.</title>
        <authorList>
            <person name="Buettner E."/>
            <person name="Kellner H."/>
        </authorList>
    </citation>
    <scope>NUCLEOTIDE SEQUENCE</scope>
    <source>
        <strain evidence="2">IHI 201604</strain>
    </source>
</reference>
<keyword evidence="3" id="KW-1185">Reference proteome</keyword>
<gene>
    <name evidence="2" type="ORF">G7Z17_g3682</name>
</gene>
<evidence type="ECO:0000313" key="3">
    <source>
        <dbReference type="Proteomes" id="UP000722485"/>
    </source>
</evidence>
<name>A0A9P5LHY0_9HYPO</name>
<accession>A0A9P5LHY0</accession>
<evidence type="ECO:0000256" key="1">
    <source>
        <dbReference type="SAM" id="SignalP"/>
    </source>
</evidence>
<dbReference type="AlphaFoldDB" id="A0A9P5LHY0"/>
<feature type="chain" id="PRO_5040451280" description="EGF-like domain-containing protein" evidence="1">
    <location>
        <begin position="20"/>
        <end position="126"/>
    </location>
</feature>
<dbReference type="Proteomes" id="UP000722485">
    <property type="component" value="Unassembled WGS sequence"/>
</dbReference>
<evidence type="ECO:0008006" key="4">
    <source>
        <dbReference type="Google" id="ProtNLM"/>
    </source>
</evidence>
<protein>
    <recommendedName>
        <fullName evidence="4">EGF-like domain-containing protein</fullName>
    </recommendedName>
</protein>
<organism evidence="2 3">
    <name type="scientific">Cylindrodendrum hubeiense</name>
    <dbReference type="NCBI Taxonomy" id="595255"/>
    <lineage>
        <taxon>Eukaryota</taxon>
        <taxon>Fungi</taxon>
        <taxon>Dikarya</taxon>
        <taxon>Ascomycota</taxon>
        <taxon>Pezizomycotina</taxon>
        <taxon>Sordariomycetes</taxon>
        <taxon>Hypocreomycetidae</taxon>
        <taxon>Hypocreales</taxon>
        <taxon>Nectriaceae</taxon>
        <taxon>Cylindrodendrum</taxon>
    </lineage>
</organism>
<sequence length="126" mass="13587">MRFSYLALNVLLGLGSVAAAPSPHVNEEGVEARDKAPRGFGRVFGRTNPTDPPCPSPGKIVRGECVCPDGGSYTGGKCVCPNNQEYVGDDCKAKCVLPLLLAQVRCTSCPRWLYLHVSVINPRQDR</sequence>
<comment type="caution">
    <text evidence="2">The sequence shown here is derived from an EMBL/GenBank/DDBJ whole genome shotgun (WGS) entry which is preliminary data.</text>
</comment>
<dbReference type="EMBL" id="JAANBB010000046">
    <property type="protein sequence ID" value="KAF7553402.1"/>
    <property type="molecule type" value="Genomic_DNA"/>
</dbReference>
<feature type="signal peptide" evidence="1">
    <location>
        <begin position="1"/>
        <end position="19"/>
    </location>
</feature>
<proteinExistence type="predicted"/>
<keyword evidence="1" id="KW-0732">Signal</keyword>
<evidence type="ECO:0000313" key="2">
    <source>
        <dbReference type="EMBL" id="KAF7553402.1"/>
    </source>
</evidence>